<dbReference type="SUPFAM" id="SSF52833">
    <property type="entry name" value="Thioredoxin-like"/>
    <property type="match status" value="1"/>
</dbReference>
<dbReference type="GO" id="GO:0016209">
    <property type="term" value="F:antioxidant activity"/>
    <property type="evidence" value="ECO:0007669"/>
    <property type="project" value="InterPro"/>
</dbReference>
<evidence type="ECO:0000313" key="3">
    <source>
        <dbReference type="Proteomes" id="UP000612746"/>
    </source>
</evidence>
<dbReference type="Gene3D" id="3.40.30.10">
    <property type="entry name" value="Glutaredoxin"/>
    <property type="match status" value="1"/>
</dbReference>
<dbReference type="OrthoDB" id="338622at2759"/>
<dbReference type="Proteomes" id="UP000612746">
    <property type="component" value="Unassembled WGS sequence"/>
</dbReference>
<accession>A0A8H7UMU9</accession>
<dbReference type="AlphaFoldDB" id="A0A8H7UMU9"/>
<evidence type="ECO:0000313" key="2">
    <source>
        <dbReference type="EMBL" id="KAG2189020.1"/>
    </source>
</evidence>
<name>A0A8H7UMU9_9FUNG</name>
<organism evidence="2 3">
    <name type="scientific">Umbelopsis vinacea</name>
    <dbReference type="NCBI Taxonomy" id="44442"/>
    <lineage>
        <taxon>Eukaryota</taxon>
        <taxon>Fungi</taxon>
        <taxon>Fungi incertae sedis</taxon>
        <taxon>Mucoromycota</taxon>
        <taxon>Mucoromycotina</taxon>
        <taxon>Umbelopsidomycetes</taxon>
        <taxon>Umbelopsidales</taxon>
        <taxon>Umbelopsidaceae</taxon>
        <taxon>Umbelopsis</taxon>
    </lineage>
</organism>
<dbReference type="EMBL" id="JAEPRA010000001">
    <property type="protein sequence ID" value="KAG2189020.1"/>
    <property type="molecule type" value="Genomic_DNA"/>
</dbReference>
<feature type="domain" description="Alkyl hydroperoxide reductase subunit C/ Thiol specific antioxidant" evidence="1">
    <location>
        <begin position="57"/>
        <end position="105"/>
    </location>
</feature>
<keyword evidence="3" id="KW-1185">Reference proteome</keyword>
<gene>
    <name evidence="2" type="ORF">INT44_004162</name>
</gene>
<feature type="non-terminal residue" evidence="2">
    <location>
        <position position="1"/>
    </location>
</feature>
<dbReference type="Pfam" id="PF00578">
    <property type="entry name" value="AhpC-TSA"/>
    <property type="match status" value="1"/>
</dbReference>
<sequence>MSAHPLIDQEAPSAITLKNQRGEDMDLECIIGQGNPIVLFFYPSDAGWQESLPFGVFLKYGAIVIGVSGNQVESHSSFSKRHRIQFDILADTEGRLRRMYQVPRTRLGFVP</sequence>
<proteinExistence type="predicted"/>
<evidence type="ECO:0000259" key="1">
    <source>
        <dbReference type="Pfam" id="PF00578"/>
    </source>
</evidence>
<dbReference type="GO" id="GO:0016491">
    <property type="term" value="F:oxidoreductase activity"/>
    <property type="evidence" value="ECO:0007669"/>
    <property type="project" value="InterPro"/>
</dbReference>
<comment type="caution">
    <text evidence="2">The sequence shown here is derived from an EMBL/GenBank/DDBJ whole genome shotgun (WGS) entry which is preliminary data.</text>
</comment>
<protein>
    <recommendedName>
        <fullName evidence="1">Alkyl hydroperoxide reductase subunit C/ Thiol specific antioxidant domain-containing protein</fullName>
    </recommendedName>
</protein>
<dbReference type="InterPro" id="IPR000866">
    <property type="entry name" value="AhpC/TSA"/>
</dbReference>
<dbReference type="InterPro" id="IPR036249">
    <property type="entry name" value="Thioredoxin-like_sf"/>
</dbReference>
<reference evidence="2" key="1">
    <citation type="submission" date="2020-12" db="EMBL/GenBank/DDBJ databases">
        <title>Metabolic potential, ecology and presence of endohyphal bacteria is reflected in genomic diversity of Mucoromycotina.</title>
        <authorList>
            <person name="Muszewska A."/>
            <person name="Okrasinska A."/>
            <person name="Steczkiewicz K."/>
            <person name="Drgas O."/>
            <person name="Orlowska M."/>
            <person name="Perlinska-Lenart U."/>
            <person name="Aleksandrzak-Piekarczyk T."/>
            <person name="Szatraj K."/>
            <person name="Zielenkiewicz U."/>
            <person name="Pilsyk S."/>
            <person name="Malc E."/>
            <person name="Mieczkowski P."/>
            <person name="Kruszewska J.S."/>
            <person name="Biernat P."/>
            <person name="Pawlowska J."/>
        </authorList>
    </citation>
    <scope>NUCLEOTIDE SEQUENCE</scope>
    <source>
        <strain evidence="2">WA0000051536</strain>
    </source>
</reference>